<keyword evidence="9" id="KW-1185">Reference proteome</keyword>
<reference evidence="8" key="2">
    <citation type="submission" date="2025-08" db="UniProtKB">
        <authorList>
            <consortium name="Ensembl"/>
        </authorList>
    </citation>
    <scope>IDENTIFICATION</scope>
</reference>
<dbReference type="Gene3D" id="3.30.40.10">
    <property type="entry name" value="Zinc/RING finger domain, C3HC4 (zinc finger)"/>
    <property type="match status" value="1"/>
</dbReference>
<organism evidence="8 9">
    <name type="scientific">Gouania willdenowi</name>
    <name type="common">Blunt-snouted clingfish</name>
    <name type="synonym">Lepadogaster willdenowi</name>
    <dbReference type="NCBI Taxonomy" id="441366"/>
    <lineage>
        <taxon>Eukaryota</taxon>
        <taxon>Metazoa</taxon>
        <taxon>Chordata</taxon>
        <taxon>Craniata</taxon>
        <taxon>Vertebrata</taxon>
        <taxon>Euteleostomi</taxon>
        <taxon>Actinopterygii</taxon>
        <taxon>Neopterygii</taxon>
        <taxon>Teleostei</taxon>
        <taxon>Neoteleostei</taxon>
        <taxon>Acanthomorphata</taxon>
        <taxon>Ovalentaria</taxon>
        <taxon>Blenniimorphae</taxon>
        <taxon>Blenniiformes</taxon>
        <taxon>Gobiesocoidei</taxon>
        <taxon>Gobiesocidae</taxon>
        <taxon>Gobiesocinae</taxon>
        <taxon>Gouania</taxon>
    </lineage>
</organism>
<feature type="compositionally biased region" description="Polar residues" evidence="6">
    <location>
        <begin position="291"/>
        <end position="302"/>
    </location>
</feature>
<feature type="compositionally biased region" description="Polar residues" evidence="6">
    <location>
        <begin position="213"/>
        <end position="224"/>
    </location>
</feature>
<reference evidence="8" key="3">
    <citation type="submission" date="2025-09" db="UniProtKB">
        <authorList>
            <consortium name="Ensembl"/>
        </authorList>
    </citation>
    <scope>IDENTIFICATION</scope>
</reference>
<sequence>MEMESCVLCRRIDETTMTGALSCKGEVIAHQNCLLYASGIFCKESPEFDDLFGFSMEDVLQEAYRGAKLKCKKCRKNGATVGCEVKRCKKSYHFPCAIEDGATKMEDAVGGKYGIFCMRHSQKRQNKSLNGQSSSASSSHSSTNQSKCGSLKRRLSFDDEQEESPSKMKWKRIKETSSSDDTDTEMGLIAPIETDTEESQNYHLEQEVDRNVAESSARSPLGNHSQDRSADIINEEAIYSDAESESLLLPVHVCMDSQLFRDADCQTSPLTPCALVKVEAASLENDVNGFRSEQSTSQVSTKPSFPQPATSSSSQPNQSNPGSVGIFHQATRLTVSSLPPKTTQTPKPNMDSASFWKSCNVAGCTRAIFSDFFSGMNAAAERIEEDQASQEDYDLALSVLTASGKLLQFVATQQQGTS</sequence>
<keyword evidence="5" id="KW-0539">Nucleus</keyword>
<dbReference type="Pfam" id="PF13771">
    <property type="entry name" value="zf-HC5HC2H"/>
    <property type="match status" value="1"/>
</dbReference>
<gene>
    <name evidence="8" type="primary">phf11</name>
</gene>
<evidence type="ECO:0000256" key="5">
    <source>
        <dbReference type="ARBA" id="ARBA00023242"/>
    </source>
</evidence>
<dbReference type="GO" id="GO:0005634">
    <property type="term" value="C:nucleus"/>
    <property type="evidence" value="ECO:0007669"/>
    <property type="project" value="UniProtKB-SubCell"/>
</dbReference>
<dbReference type="PANTHER" id="PTHR12420">
    <property type="entry name" value="PHD FINGER PROTEIN"/>
    <property type="match status" value="1"/>
</dbReference>
<dbReference type="InterPro" id="IPR051188">
    <property type="entry name" value="PHD-type_Zinc_Finger"/>
</dbReference>
<dbReference type="InterPro" id="IPR001965">
    <property type="entry name" value="Znf_PHD"/>
</dbReference>
<dbReference type="PANTHER" id="PTHR12420:SF4">
    <property type="entry name" value="PHD FINGER PROTEIN 11"/>
    <property type="match status" value="1"/>
</dbReference>
<evidence type="ECO:0000313" key="8">
    <source>
        <dbReference type="Ensembl" id="ENSGWIP00000025382.1"/>
    </source>
</evidence>
<dbReference type="Ensembl" id="ENSGWIT00000027740.1">
    <property type="protein sequence ID" value="ENSGWIP00000025382.1"/>
    <property type="gene ID" value="ENSGWIG00000013398.1"/>
</dbReference>
<evidence type="ECO:0000256" key="4">
    <source>
        <dbReference type="ARBA" id="ARBA00022833"/>
    </source>
</evidence>
<evidence type="ECO:0000256" key="3">
    <source>
        <dbReference type="ARBA" id="ARBA00022771"/>
    </source>
</evidence>
<dbReference type="PROSITE" id="PS51805">
    <property type="entry name" value="EPHD"/>
    <property type="match status" value="1"/>
</dbReference>
<evidence type="ECO:0000256" key="1">
    <source>
        <dbReference type="ARBA" id="ARBA00004123"/>
    </source>
</evidence>
<evidence type="ECO:0000259" key="7">
    <source>
        <dbReference type="PROSITE" id="PS51805"/>
    </source>
</evidence>
<keyword evidence="2" id="KW-0479">Metal-binding</keyword>
<accession>A0A8C5ESX4</accession>
<evidence type="ECO:0000313" key="9">
    <source>
        <dbReference type="Proteomes" id="UP000694680"/>
    </source>
</evidence>
<comment type="subcellular location">
    <subcellularLocation>
        <location evidence="1">Nucleus</location>
    </subcellularLocation>
</comment>
<evidence type="ECO:0000256" key="6">
    <source>
        <dbReference type="SAM" id="MobiDB-lite"/>
    </source>
</evidence>
<feature type="domain" description="PHD-type" evidence="7">
    <location>
        <begin position="3"/>
        <end position="121"/>
    </location>
</feature>
<keyword evidence="3" id="KW-0863">Zinc-finger</keyword>
<dbReference type="AlphaFoldDB" id="A0A8C5ESX4"/>
<dbReference type="SMART" id="SM00249">
    <property type="entry name" value="PHD"/>
    <property type="match status" value="1"/>
</dbReference>
<feature type="region of interest" description="Disordered" evidence="6">
    <location>
        <begin position="126"/>
        <end position="229"/>
    </location>
</feature>
<evidence type="ECO:0000256" key="2">
    <source>
        <dbReference type="ARBA" id="ARBA00022723"/>
    </source>
</evidence>
<dbReference type="InterPro" id="IPR013083">
    <property type="entry name" value="Znf_RING/FYVE/PHD"/>
</dbReference>
<keyword evidence="4" id="KW-0862">Zinc</keyword>
<proteinExistence type="predicted"/>
<dbReference type="GO" id="GO:0008270">
    <property type="term" value="F:zinc ion binding"/>
    <property type="evidence" value="ECO:0007669"/>
    <property type="project" value="UniProtKB-KW"/>
</dbReference>
<protein>
    <recommendedName>
        <fullName evidence="7">PHD-type domain-containing protein</fullName>
    </recommendedName>
</protein>
<dbReference type="InterPro" id="IPR034732">
    <property type="entry name" value="EPHD"/>
</dbReference>
<feature type="compositionally biased region" description="Low complexity" evidence="6">
    <location>
        <begin position="303"/>
        <end position="323"/>
    </location>
</feature>
<feature type="compositionally biased region" description="Low complexity" evidence="6">
    <location>
        <begin position="133"/>
        <end position="142"/>
    </location>
</feature>
<reference evidence="8" key="1">
    <citation type="submission" date="2020-06" db="EMBL/GenBank/DDBJ databases">
        <authorList>
            <consortium name="Wellcome Sanger Institute Data Sharing"/>
        </authorList>
    </citation>
    <scope>NUCLEOTIDE SEQUENCE [LARGE SCALE GENOMIC DNA]</scope>
</reference>
<dbReference type="Proteomes" id="UP000694680">
    <property type="component" value="Chromosome 21"/>
</dbReference>
<feature type="region of interest" description="Disordered" evidence="6">
    <location>
        <begin position="290"/>
        <end position="325"/>
    </location>
</feature>
<name>A0A8C5ESX4_GOUWI</name>